<dbReference type="AlphaFoldDB" id="S4PPT7"/>
<dbReference type="EMBL" id="GAIX01002250">
    <property type="protein sequence ID" value="JAA90310.1"/>
    <property type="molecule type" value="Transcribed_RNA"/>
</dbReference>
<organism evidence="1">
    <name type="scientific">Pararge aegeria</name>
    <name type="common">speckled wood butterfly</name>
    <dbReference type="NCBI Taxonomy" id="116150"/>
    <lineage>
        <taxon>Eukaryota</taxon>
        <taxon>Metazoa</taxon>
        <taxon>Ecdysozoa</taxon>
        <taxon>Arthropoda</taxon>
        <taxon>Hexapoda</taxon>
        <taxon>Insecta</taxon>
        <taxon>Pterygota</taxon>
        <taxon>Neoptera</taxon>
        <taxon>Endopterygota</taxon>
        <taxon>Lepidoptera</taxon>
        <taxon>Glossata</taxon>
        <taxon>Ditrysia</taxon>
        <taxon>Papilionoidea</taxon>
        <taxon>Nymphalidae</taxon>
        <taxon>Satyrinae</taxon>
        <taxon>Satyrini</taxon>
        <taxon>Parargina</taxon>
        <taxon>Pararge</taxon>
    </lineage>
</organism>
<evidence type="ECO:0000313" key="1">
    <source>
        <dbReference type="EMBL" id="JAA90310.1"/>
    </source>
</evidence>
<sequence>SLPKSLLCLSDDLMQLLNVSLSLSLSFVPCLVGDFNVTIAFLGSLTFSLLFKFSEISGSDFISENCLSA</sequence>
<accession>S4PPT7</accession>
<feature type="non-terminal residue" evidence="1">
    <location>
        <position position="69"/>
    </location>
</feature>
<reference evidence="1" key="1">
    <citation type="journal article" date="2013" name="BMC Genomics">
        <title>Unscrambling butterfly oogenesis.</title>
        <authorList>
            <person name="Carter J.M."/>
            <person name="Baker S.C."/>
            <person name="Pink R."/>
            <person name="Carter D.R."/>
            <person name="Collins A."/>
            <person name="Tomlin J."/>
            <person name="Gibbs M."/>
            <person name="Breuker C.J."/>
        </authorList>
    </citation>
    <scope>NUCLEOTIDE SEQUENCE</scope>
    <source>
        <tissue evidence="1">Ovary</tissue>
    </source>
</reference>
<protein>
    <submittedName>
        <fullName evidence="1">Uncharacterized protein</fullName>
    </submittedName>
</protein>
<proteinExistence type="predicted"/>
<feature type="non-terminal residue" evidence="1">
    <location>
        <position position="1"/>
    </location>
</feature>
<reference evidence="1" key="2">
    <citation type="submission" date="2013-05" db="EMBL/GenBank/DDBJ databases">
        <authorList>
            <person name="Carter J.-M."/>
            <person name="Baker S.C."/>
            <person name="Pink R."/>
            <person name="Carter D.R.F."/>
            <person name="Collins A."/>
            <person name="Tomlin J."/>
            <person name="Gibbs M."/>
            <person name="Breuker C.J."/>
        </authorList>
    </citation>
    <scope>NUCLEOTIDE SEQUENCE</scope>
    <source>
        <tissue evidence="1">Ovary</tissue>
    </source>
</reference>
<name>S4PPT7_9NEOP</name>